<reference evidence="2" key="1">
    <citation type="submission" date="2015-11" db="EMBL/GenBank/DDBJ databases">
        <authorList>
            <person name="Varghese N."/>
        </authorList>
    </citation>
    <scope>NUCLEOTIDE SEQUENCE [LARGE SCALE GENOMIC DNA]</scope>
    <source>
        <strain evidence="2">JGI-23</strain>
    </source>
</reference>
<dbReference type="Proteomes" id="UP000199197">
    <property type="component" value="Unassembled WGS sequence"/>
</dbReference>
<evidence type="ECO:0000313" key="1">
    <source>
        <dbReference type="EMBL" id="CUT04516.1"/>
    </source>
</evidence>
<dbReference type="RefSeq" id="WP_143713947.1">
    <property type="nucleotide sequence ID" value="NZ_CZVW01000024.1"/>
</dbReference>
<protein>
    <submittedName>
        <fullName evidence="1">Uncharacterized protein</fullName>
    </submittedName>
</protein>
<keyword evidence="2" id="KW-1185">Reference proteome</keyword>
<sequence>MRNAIFISALIIAFCFVSYAQVQYPLYYLKSGFHISYVANYPTIPKIDGCDDVIAGLDLNKNGKLENSCS</sequence>
<dbReference type="EMBL" id="CZVW01000024">
    <property type="protein sequence ID" value="CUT04516.1"/>
    <property type="molecule type" value="Genomic_DNA"/>
</dbReference>
<accession>A0A0P1NZF4</accession>
<name>A0A0P1NZF4_9BACT</name>
<organism evidence="1 2">
    <name type="scientific">Candidatus Chryseopegocella kryptomonas</name>
    <dbReference type="NCBI Taxonomy" id="1633643"/>
    <lineage>
        <taxon>Bacteria</taxon>
        <taxon>Pseudomonadati</taxon>
        <taxon>Candidatus Kryptoniota</taxon>
        <taxon>Candidatus Chryseopegocella</taxon>
    </lineage>
</organism>
<dbReference type="AlphaFoldDB" id="A0A0P1NZF4"/>
<gene>
    <name evidence="1" type="ORF">JGI23_01741</name>
</gene>
<evidence type="ECO:0000313" key="2">
    <source>
        <dbReference type="Proteomes" id="UP000199197"/>
    </source>
</evidence>
<proteinExistence type="predicted"/>